<sequence>MRTRLERSVDIDVPADEVWQHVTDWPRQDEWIPQTRVENVDDARSLGGRFRAWSGIGPVGFWDPMTITAWERTADGGGRCEVLHRGAVVKGEGEFSVVARGEHASTFVWAEVVVIPFGALGAAGFRVVRPVVEWLLDKGLGTLRGQVERESAARRGR</sequence>
<dbReference type="EMBL" id="CP077062">
    <property type="protein sequence ID" value="QWZ08532.1"/>
    <property type="molecule type" value="Genomic_DNA"/>
</dbReference>
<dbReference type="InterPro" id="IPR019587">
    <property type="entry name" value="Polyketide_cyclase/dehydratase"/>
</dbReference>
<dbReference type="RefSeq" id="WP_216940022.1">
    <property type="nucleotide sequence ID" value="NZ_CP077062.1"/>
</dbReference>
<name>A0A975SZA0_9ACTN</name>
<dbReference type="KEGG" id="nps:KRR39_01260"/>
<accession>A0A975SZA0</accession>
<dbReference type="Pfam" id="PF10604">
    <property type="entry name" value="Polyketide_cyc2"/>
    <property type="match status" value="1"/>
</dbReference>
<keyword evidence="2" id="KW-1185">Reference proteome</keyword>
<protein>
    <submittedName>
        <fullName evidence="1">SRPBCC family protein</fullName>
    </submittedName>
</protein>
<evidence type="ECO:0000313" key="1">
    <source>
        <dbReference type="EMBL" id="QWZ08532.1"/>
    </source>
</evidence>
<organism evidence="1 2">
    <name type="scientific">Nocardioides panacis</name>
    <dbReference type="NCBI Taxonomy" id="2849501"/>
    <lineage>
        <taxon>Bacteria</taxon>
        <taxon>Bacillati</taxon>
        <taxon>Actinomycetota</taxon>
        <taxon>Actinomycetes</taxon>
        <taxon>Propionibacteriales</taxon>
        <taxon>Nocardioidaceae</taxon>
        <taxon>Nocardioides</taxon>
    </lineage>
</organism>
<dbReference type="CDD" id="cd07812">
    <property type="entry name" value="SRPBCC"/>
    <property type="match status" value="1"/>
</dbReference>
<evidence type="ECO:0000313" key="2">
    <source>
        <dbReference type="Proteomes" id="UP000683575"/>
    </source>
</evidence>
<reference evidence="1" key="1">
    <citation type="submission" date="2021-06" db="EMBL/GenBank/DDBJ databases">
        <title>Complete genome sequence of Nocardioides sp. G188.</title>
        <authorList>
            <person name="Im W.-T."/>
        </authorList>
    </citation>
    <scope>NUCLEOTIDE SEQUENCE</scope>
    <source>
        <strain evidence="1">G188</strain>
    </source>
</reference>
<dbReference type="Proteomes" id="UP000683575">
    <property type="component" value="Chromosome"/>
</dbReference>
<proteinExistence type="predicted"/>
<gene>
    <name evidence="1" type="ORF">KRR39_01260</name>
</gene>
<dbReference type="AlphaFoldDB" id="A0A975SZA0"/>